<keyword evidence="2" id="KW-0175">Coiled coil</keyword>
<dbReference type="InterPro" id="IPR013087">
    <property type="entry name" value="Znf_C2H2_type"/>
</dbReference>
<dbReference type="AlphaFoldDB" id="A0A9N9S206"/>
<dbReference type="Pfam" id="PF00096">
    <property type="entry name" value="zf-C2H2"/>
    <property type="match status" value="1"/>
</dbReference>
<keyword evidence="6" id="KW-1185">Reference proteome</keyword>
<dbReference type="SUPFAM" id="SSF57667">
    <property type="entry name" value="beta-beta-alpha zinc fingers"/>
    <property type="match status" value="1"/>
</dbReference>
<evidence type="ECO:0000313" key="6">
    <source>
        <dbReference type="Proteomes" id="UP001153620"/>
    </source>
</evidence>
<gene>
    <name evidence="5" type="ORF">CHIRRI_LOCUS10755</name>
</gene>
<dbReference type="PROSITE" id="PS00028">
    <property type="entry name" value="ZINC_FINGER_C2H2_1"/>
    <property type="match status" value="3"/>
</dbReference>
<feature type="compositionally biased region" description="Acidic residues" evidence="3">
    <location>
        <begin position="1124"/>
        <end position="1138"/>
    </location>
</feature>
<dbReference type="PANTHER" id="PTHR21020:SF0">
    <property type="entry name" value="ZINC FINGER PROTEIN 800"/>
    <property type="match status" value="1"/>
</dbReference>
<sequence length="1138" mass="130656">MSKTKVMKTQQNQIDNVNMIDDEESNSSIGNLDLTLLRRPITTSITGLEEVLRAYNDGTNELKKLLSKECDLIYECKVCRNIFRSLTNFISHKRVYCRNTFNASDHFHFRNNGFLIQDVAAIIEAEQKNNNNPIAGVLPGSDDKSKDLSGVVEHILWKQHQSRCSNVTDVLKQINSTNRSLSHHDNDSNSQQTLLLNPVKESDIAVYQSLQTESNNSNMEDEIKEVHNMLKKSNSMLGPDGKIINQMNLNNEKVSSSTGPLTCKVCNVQFETEKTLKLHLEMKHLPSAYVYQCPSCPQKFSTSAAVLKHLSNDHKKSNRRIRLMRDNIIRKRIRADEATIKCPSTSRELQQLQLSKSSESNHTNDLEWNTQNVKIENDIDDSYVCPSCLKKFDRKAVYTSHVQMCSDIKDREQEKLKKRRAKDGNKMKQLMGSSLESEDNSNISENSNKHKRKKRCKAKIGEEEKKVEFAEDNSEDIVDWNLDDEEENKKLENIKKEIIEDDYKKNIEAVSLNHSVKYEINNENSLQEQPDDDDNGLIIDEQIDDAQNQEMKCPTCDKVFPTNEKLKYHLTFYHSRQKRFKCKMCEYQGYRKKDTMNHINFVHSTNVTLETLSSYTETVSKAVNEEDVKRQNELKKNQLKIKRKIARERLRKKASEAKSEIAQIDNDKKAEDFDEISSIEIPDKLHSDIDLTAKVLNSRRKSVYASIVTKVDVTKGDHKDYEDFMKKHQSVIIKKEEIEGSPSVFAQLSKSPPTSNITRFGKVIKNISSMNMMDLSQSSRPIRNRIKPVRKDFLYDLSDLLKKEADAYREQAFQSSSVTVKRELRKRAMSTHTREMPSINTFDQPLKKLSLDALVQPLNSLSALNNVEDSPSKFKDQRNRRMSVFIPPTRSMFPPQPRSPPYRPPATHKNAGSAYKMALKEFDNNRASLYEPKFLWSINFDQENEKSKTVLNSSNVSAASSILQRLSGRALNSDIKLEATSETSNSLTAEQLCKKFELINVTNINELDIPVSNTINLNPGATENNLMALTLDETDNDVCVLQECSAESSDDNDNDSDPKLEIASNEDNTKSNKKPKNNLKRKQAEKRKSAALCQRRLTVMQRLQENKIRKSREQLFQRLMNQQTEEDDPSEFDLFTES</sequence>
<dbReference type="Pfam" id="PF12874">
    <property type="entry name" value="zf-met"/>
    <property type="match status" value="1"/>
</dbReference>
<dbReference type="InterPro" id="IPR036236">
    <property type="entry name" value="Znf_C2H2_sf"/>
</dbReference>
<dbReference type="EMBL" id="OU895879">
    <property type="protein sequence ID" value="CAG9807909.1"/>
    <property type="molecule type" value="Genomic_DNA"/>
</dbReference>
<feature type="compositionally biased region" description="Basic residues" evidence="3">
    <location>
        <begin position="1071"/>
        <end position="1085"/>
    </location>
</feature>
<evidence type="ECO:0000259" key="4">
    <source>
        <dbReference type="PROSITE" id="PS50157"/>
    </source>
</evidence>
<dbReference type="GO" id="GO:0008270">
    <property type="term" value="F:zinc ion binding"/>
    <property type="evidence" value="ECO:0007669"/>
    <property type="project" value="UniProtKB-KW"/>
</dbReference>
<dbReference type="SMART" id="SM00355">
    <property type="entry name" value="ZnF_C2H2"/>
    <property type="match status" value="6"/>
</dbReference>
<reference evidence="5" key="2">
    <citation type="submission" date="2022-10" db="EMBL/GenBank/DDBJ databases">
        <authorList>
            <consortium name="ENA_rothamsted_submissions"/>
            <consortium name="culmorum"/>
            <person name="King R."/>
        </authorList>
    </citation>
    <scope>NUCLEOTIDE SEQUENCE</scope>
</reference>
<organism evidence="5 6">
    <name type="scientific">Chironomus riparius</name>
    <dbReference type="NCBI Taxonomy" id="315576"/>
    <lineage>
        <taxon>Eukaryota</taxon>
        <taxon>Metazoa</taxon>
        <taxon>Ecdysozoa</taxon>
        <taxon>Arthropoda</taxon>
        <taxon>Hexapoda</taxon>
        <taxon>Insecta</taxon>
        <taxon>Pterygota</taxon>
        <taxon>Neoptera</taxon>
        <taxon>Endopterygota</taxon>
        <taxon>Diptera</taxon>
        <taxon>Nematocera</taxon>
        <taxon>Chironomoidea</taxon>
        <taxon>Chironomidae</taxon>
        <taxon>Chironominae</taxon>
        <taxon>Chironomus</taxon>
    </lineage>
</organism>
<keyword evidence="1" id="KW-0862">Zinc</keyword>
<feature type="region of interest" description="Disordered" evidence="3">
    <location>
        <begin position="1116"/>
        <end position="1138"/>
    </location>
</feature>
<dbReference type="PROSITE" id="PS50157">
    <property type="entry name" value="ZINC_FINGER_C2H2_2"/>
    <property type="match status" value="2"/>
</dbReference>
<feature type="region of interest" description="Disordered" evidence="3">
    <location>
        <begin position="1045"/>
        <end position="1091"/>
    </location>
</feature>
<dbReference type="PANTHER" id="PTHR21020">
    <property type="entry name" value="ZINC FINGER PROTEIN 800"/>
    <property type="match status" value="1"/>
</dbReference>
<protein>
    <recommendedName>
        <fullName evidence="4">C2H2-type domain-containing protein</fullName>
    </recommendedName>
</protein>
<feature type="compositionally biased region" description="Pro residues" evidence="3">
    <location>
        <begin position="894"/>
        <end position="904"/>
    </location>
</feature>
<dbReference type="Gene3D" id="3.30.160.60">
    <property type="entry name" value="Classic Zinc Finger"/>
    <property type="match status" value="2"/>
</dbReference>
<evidence type="ECO:0000313" key="5">
    <source>
        <dbReference type="EMBL" id="CAG9807909.1"/>
    </source>
</evidence>
<evidence type="ECO:0000256" key="1">
    <source>
        <dbReference type="PROSITE-ProRule" id="PRU00042"/>
    </source>
</evidence>
<evidence type="ECO:0000256" key="2">
    <source>
        <dbReference type="SAM" id="Coils"/>
    </source>
</evidence>
<keyword evidence="1" id="KW-0479">Metal-binding</keyword>
<feature type="region of interest" description="Disordered" evidence="3">
    <location>
        <begin position="411"/>
        <end position="457"/>
    </location>
</feature>
<feature type="coiled-coil region" evidence="2">
    <location>
        <begin position="636"/>
        <end position="667"/>
    </location>
</feature>
<proteinExistence type="predicted"/>
<feature type="domain" description="C2H2-type" evidence="4">
    <location>
        <begin position="291"/>
        <end position="319"/>
    </location>
</feature>
<accession>A0A9N9S206</accession>
<keyword evidence="1" id="KW-0863">Zinc-finger</keyword>
<dbReference type="Proteomes" id="UP001153620">
    <property type="component" value="Chromosome 3"/>
</dbReference>
<feature type="domain" description="C2H2-type" evidence="4">
    <location>
        <begin position="551"/>
        <end position="579"/>
    </location>
</feature>
<feature type="region of interest" description="Disordered" evidence="3">
    <location>
        <begin position="887"/>
        <end position="910"/>
    </location>
</feature>
<dbReference type="InterPro" id="IPR039149">
    <property type="entry name" value="ZNF800"/>
</dbReference>
<reference evidence="5" key="1">
    <citation type="submission" date="2022-01" db="EMBL/GenBank/DDBJ databases">
        <authorList>
            <person name="King R."/>
        </authorList>
    </citation>
    <scope>NUCLEOTIDE SEQUENCE</scope>
</reference>
<evidence type="ECO:0000256" key="3">
    <source>
        <dbReference type="SAM" id="MobiDB-lite"/>
    </source>
</evidence>
<name>A0A9N9S206_9DIPT</name>
<dbReference type="OrthoDB" id="10066279at2759"/>